<keyword evidence="5" id="KW-1185">Reference proteome</keyword>
<gene>
    <name evidence="4" type="ORF">NP233_g6938</name>
</gene>
<reference evidence="4" key="1">
    <citation type="submission" date="2022-07" db="EMBL/GenBank/DDBJ databases">
        <title>Genome Sequence of Leucocoprinus birnbaumii.</title>
        <authorList>
            <person name="Buettner E."/>
        </authorList>
    </citation>
    <scope>NUCLEOTIDE SEQUENCE</scope>
    <source>
        <strain evidence="4">VT141</strain>
    </source>
</reference>
<dbReference type="SUPFAM" id="SSF52540">
    <property type="entry name" value="P-loop containing nucleoside triphosphate hydrolases"/>
    <property type="match status" value="1"/>
</dbReference>
<dbReference type="Pfam" id="PF24883">
    <property type="entry name" value="NPHP3_N"/>
    <property type="match status" value="1"/>
</dbReference>
<sequence length="744" mass="85985">MGEDLSKESIRPEVPPARDEDQVASTASANLHSIPVGSGSQRAGSGLGPHPPGFFQDAEYLYFYKAQMFSWSQANIDTDDSLRAWLEGRVLQNLTFDAFDPYMPSKCMENTRVSIVKTLVDNLMSRESNFYCLLGPAGIGKTSVMLTVAEIISTHALAATLFFSLRKDSSHLRILPTIALQLSSKDEQYFRYIRRLRDTYPFFYEANLETQFKLLFILPFTKHQMFRDRDKPHVIMLDGLDECTGAVGQYRQDSETIQKTIINLIHGFVLECPGASFVWVVATRPEHYLVVPLQRAQCAIVTLQMDSSDAIEDVQKFVSRSFELVREDYPEQFSYAKAPTATDVNQIASNASGFFQYASAAFGFVKDGSRKTPVANMLRVLEAIRSQLEPTKYLLHPFHLLYSVYAQIMQRIPPEQLEDTKYVLACAMVRSVQYPLNRICTVIQKERYEVYSSLQYLYSVLNVPKEGETNVRYFHRSFREYLLDPDLSCRFCITHDYIKSAIRSYWWGYYRILQQGVESALGRFDPVFMQSDKEANLFDEALEFWITSFTSIKRGKIEGIQLEGVPNFCVHLKVSELLQALRQVYFSCLQMYIPTTPKDLPLKVFHAFSWLYSNFSDDFTCLVDQILLHSLEIEQIDFNAFSCFRYHDTWADTPTHQRHPYWETLQSRKSDPEFGSIIIRTRRDLFPHIPVMIWGDRSSVRCAMFRLDYQAMRGSVDVDVWTARPPSLKELDWEVFLLPYKPVY</sequence>
<feature type="compositionally biased region" description="Basic and acidic residues" evidence="2">
    <location>
        <begin position="1"/>
        <end position="21"/>
    </location>
</feature>
<organism evidence="4 5">
    <name type="scientific">Leucocoprinus birnbaumii</name>
    <dbReference type="NCBI Taxonomy" id="56174"/>
    <lineage>
        <taxon>Eukaryota</taxon>
        <taxon>Fungi</taxon>
        <taxon>Dikarya</taxon>
        <taxon>Basidiomycota</taxon>
        <taxon>Agaricomycotina</taxon>
        <taxon>Agaricomycetes</taxon>
        <taxon>Agaricomycetidae</taxon>
        <taxon>Agaricales</taxon>
        <taxon>Agaricineae</taxon>
        <taxon>Agaricaceae</taxon>
        <taxon>Leucocoprinus</taxon>
    </lineage>
</organism>
<evidence type="ECO:0000313" key="5">
    <source>
        <dbReference type="Proteomes" id="UP001213000"/>
    </source>
</evidence>
<feature type="domain" description="Nephrocystin 3-like N-terminal" evidence="3">
    <location>
        <begin position="126"/>
        <end position="246"/>
    </location>
</feature>
<dbReference type="Gene3D" id="3.40.50.300">
    <property type="entry name" value="P-loop containing nucleotide triphosphate hydrolases"/>
    <property type="match status" value="1"/>
</dbReference>
<dbReference type="PANTHER" id="PTHR10039:SF17">
    <property type="entry name" value="FUNGAL STAND N-TERMINAL GOODBYE DOMAIN-CONTAINING PROTEIN-RELATED"/>
    <property type="match status" value="1"/>
</dbReference>
<evidence type="ECO:0000256" key="2">
    <source>
        <dbReference type="SAM" id="MobiDB-lite"/>
    </source>
</evidence>
<name>A0AAD5VSI9_9AGAR</name>
<accession>A0AAD5VSI9</accession>
<dbReference type="EMBL" id="JANIEX010000480">
    <property type="protein sequence ID" value="KAJ3566532.1"/>
    <property type="molecule type" value="Genomic_DNA"/>
</dbReference>
<dbReference type="Proteomes" id="UP001213000">
    <property type="component" value="Unassembled WGS sequence"/>
</dbReference>
<feature type="region of interest" description="Disordered" evidence="2">
    <location>
        <begin position="1"/>
        <end position="49"/>
    </location>
</feature>
<comment type="caution">
    <text evidence="4">The sequence shown here is derived from an EMBL/GenBank/DDBJ whole genome shotgun (WGS) entry which is preliminary data.</text>
</comment>
<evidence type="ECO:0000313" key="4">
    <source>
        <dbReference type="EMBL" id="KAJ3566532.1"/>
    </source>
</evidence>
<dbReference type="InterPro" id="IPR056884">
    <property type="entry name" value="NPHP3-like_N"/>
</dbReference>
<evidence type="ECO:0000256" key="1">
    <source>
        <dbReference type="ARBA" id="ARBA00022737"/>
    </source>
</evidence>
<protein>
    <recommendedName>
        <fullName evidence="3">Nephrocystin 3-like N-terminal domain-containing protein</fullName>
    </recommendedName>
</protein>
<dbReference type="PANTHER" id="PTHR10039">
    <property type="entry name" value="AMELOGENIN"/>
    <property type="match status" value="1"/>
</dbReference>
<evidence type="ECO:0000259" key="3">
    <source>
        <dbReference type="Pfam" id="PF24883"/>
    </source>
</evidence>
<keyword evidence="1" id="KW-0677">Repeat</keyword>
<dbReference type="AlphaFoldDB" id="A0AAD5VSI9"/>
<dbReference type="InterPro" id="IPR027417">
    <property type="entry name" value="P-loop_NTPase"/>
</dbReference>
<proteinExistence type="predicted"/>